<evidence type="ECO:0000256" key="1">
    <source>
        <dbReference type="ARBA" id="ARBA00007228"/>
    </source>
</evidence>
<comment type="similarity">
    <text evidence="1">Belongs to the class IV-like SAM-binding methyltransferase superfamily. RNA methyltransferase TrmH family.</text>
</comment>
<dbReference type="InterPro" id="IPR029064">
    <property type="entry name" value="Ribosomal_eL30-like_sf"/>
</dbReference>
<organism evidence="6 7">
    <name type="scientific">Candidatus Segetimicrobium genomatis</name>
    <dbReference type="NCBI Taxonomy" id="2569760"/>
    <lineage>
        <taxon>Bacteria</taxon>
        <taxon>Bacillati</taxon>
        <taxon>Candidatus Sysuimicrobiota</taxon>
        <taxon>Candidatus Sysuimicrobiia</taxon>
        <taxon>Candidatus Sysuimicrobiales</taxon>
        <taxon>Candidatus Segetimicrobiaceae</taxon>
        <taxon>Candidatus Segetimicrobium</taxon>
    </lineage>
</organism>
<dbReference type="InterPro" id="IPR029026">
    <property type="entry name" value="tRNA_m1G_MTases_N"/>
</dbReference>
<evidence type="ECO:0000256" key="4">
    <source>
        <dbReference type="SAM" id="MobiDB-lite"/>
    </source>
</evidence>
<comment type="caution">
    <text evidence="6">The sequence shown here is derived from an EMBL/GenBank/DDBJ whole genome shotgun (WGS) entry which is preliminary data.</text>
</comment>
<dbReference type="Pfam" id="PF00588">
    <property type="entry name" value="SpoU_methylase"/>
    <property type="match status" value="1"/>
</dbReference>
<dbReference type="InterPro" id="IPR013123">
    <property type="entry name" value="SpoU_subst-bd"/>
</dbReference>
<evidence type="ECO:0000259" key="5">
    <source>
        <dbReference type="SMART" id="SM00967"/>
    </source>
</evidence>
<dbReference type="EMBL" id="VBAK01000108">
    <property type="protein sequence ID" value="TMI90670.1"/>
    <property type="molecule type" value="Genomic_DNA"/>
</dbReference>
<dbReference type="AlphaFoldDB" id="A0A537K4J0"/>
<dbReference type="GO" id="GO:0006396">
    <property type="term" value="P:RNA processing"/>
    <property type="evidence" value="ECO:0007669"/>
    <property type="project" value="InterPro"/>
</dbReference>
<name>A0A537K4J0_9BACT</name>
<proteinExistence type="inferred from homology"/>
<dbReference type="CDD" id="cd18095">
    <property type="entry name" value="SpoU-like_rRNA-MTase"/>
    <property type="match status" value="1"/>
</dbReference>
<dbReference type="PANTHER" id="PTHR43191">
    <property type="entry name" value="RRNA METHYLTRANSFERASE 3"/>
    <property type="match status" value="1"/>
</dbReference>
<dbReference type="GO" id="GO:0032259">
    <property type="term" value="P:methylation"/>
    <property type="evidence" value="ECO:0007669"/>
    <property type="project" value="UniProtKB-KW"/>
</dbReference>
<sequence>MVRRREPSPIGEGSRRSAGESVPDLVITSRQNPLIQDLRALLRSSSRRTARCVVEGWRVLEAAGAAGAEVDLVVCTPAAAADPLGAEVARRLRAGGARLVTVSAYVFEPLSQVESPQGVLGVARRPPDASSAVLTGPHALIAVLDGVQDPGNVGAILRTAAAAGATGAIIAGATADPFGSKAIRASAGAVFRLPLRAFRRAGEAVEFLRANGVRVLIADPRGDHLDAQVSYARPLALVLGSEGHGVSPAWAQGGLRVRIPMAGAAESLNVAATAAILLYRAGGGDDPPGP</sequence>
<dbReference type="Pfam" id="PF22435">
    <property type="entry name" value="MRM3-like_sub_bind"/>
    <property type="match status" value="1"/>
</dbReference>
<protein>
    <submittedName>
        <fullName evidence="6">RNA methyltransferase</fullName>
    </submittedName>
</protein>
<accession>A0A537K4J0</accession>
<dbReference type="InterPro" id="IPR051259">
    <property type="entry name" value="rRNA_Methyltransferase"/>
</dbReference>
<keyword evidence="3 6" id="KW-0808">Transferase</keyword>
<dbReference type="InterPro" id="IPR053888">
    <property type="entry name" value="MRM3-like_sub_bind"/>
</dbReference>
<dbReference type="GO" id="GO:0008173">
    <property type="term" value="F:RNA methyltransferase activity"/>
    <property type="evidence" value="ECO:0007669"/>
    <property type="project" value="InterPro"/>
</dbReference>
<dbReference type="SUPFAM" id="SSF75217">
    <property type="entry name" value="alpha/beta knot"/>
    <property type="match status" value="1"/>
</dbReference>
<dbReference type="Gene3D" id="3.40.1280.10">
    <property type="match status" value="1"/>
</dbReference>
<reference evidence="6 7" key="1">
    <citation type="journal article" date="2019" name="Nat. Microbiol.">
        <title>Mediterranean grassland soil C-N compound turnover is dependent on rainfall and depth, and is mediated by genomically divergent microorganisms.</title>
        <authorList>
            <person name="Diamond S."/>
            <person name="Andeer P.F."/>
            <person name="Li Z."/>
            <person name="Crits-Christoph A."/>
            <person name="Burstein D."/>
            <person name="Anantharaman K."/>
            <person name="Lane K.R."/>
            <person name="Thomas B.C."/>
            <person name="Pan C."/>
            <person name="Northen T.R."/>
            <person name="Banfield J.F."/>
        </authorList>
    </citation>
    <scope>NUCLEOTIDE SEQUENCE [LARGE SCALE GENOMIC DNA]</scope>
    <source>
        <strain evidence="6">NP_3</strain>
    </source>
</reference>
<dbReference type="SMART" id="SM00967">
    <property type="entry name" value="SpoU_sub_bind"/>
    <property type="match status" value="1"/>
</dbReference>
<dbReference type="InterPro" id="IPR001537">
    <property type="entry name" value="SpoU_MeTrfase"/>
</dbReference>
<dbReference type="InterPro" id="IPR029028">
    <property type="entry name" value="Alpha/beta_knot_MTases"/>
</dbReference>
<feature type="compositionally biased region" description="Basic and acidic residues" evidence="4">
    <location>
        <begin position="1"/>
        <end position="18"/>
    </location>
</feature>
<dbReference type="GO" id="GO:0003723">
    <property type="term" value="F:RNA binding"/>
    <property type="evidence" value="ECO:0007669"/>
    <property type="project" value="InterPro"/>
</dbReference>
<dbReference type="Gene3D" id="3.30.1330.30">
    <property type="match status" value="1"/>
</dbReference>
<dbReference type="PANTHER" id="PTHR43191:SF2">
    <property type="entry name" value="RRNA METHYLTRANSFERASE 3, MITOCHONDRIAL"/>
    <property type="match status" value="1"/>
</dbReference>
<dbReference type="GO" id="GO:0005737">
    <property type="term" value="C:cytoplasm"/>
    <property type="evidence" value="ECO:0007669"/>
    <property type="project" value="UniProtKB-ARBA"/>
</dbReference>
<evidence type="ECO:0000256" key="3">
    <source>
        <dbReference type="ARBA" id="ARBA00022679"/>
    </source>
</evidence>
<dbReference type="Proteomes" id="UP000318509">
    <property type="component" value="Unassembled WGS sequence"/>
</dbReference>
<feature type="region of interest" description="Disordered" evidence="4">
    <location>
        <begin position="1"/>
        <end position="23"/>
    </location>
</feature>
<evidence type="ECO:0000313" key="6">
    <source>
        <dbReference type="EMBL" id="TMI90670.1"/>
    </source>
</evidence>
<evidence type="ECO:0000313" key="7">
    <source>
        <dbReference type="Proteomes" id="UP000318509"/>
    </source>
</evidence>
<evidence type="ECO:0000256" key="2">
    <source>
        <dbReference type="ARBA" id="ARBA00022603"/>
    </source>
</evidence>
<gene>
    <name evidence="6" type="ORF">E6H00_06460</name>
</gene>
<feature type="domain" description="RNA 2-O ribose methyltransferase substrate binding" evidence="5">
    <location>
        <begin position="53"/>
        <end position="129"/>
    </location>
</feature>
<dbReference type="SUPFAM" id="SSF55315">
    <property type="entry name" value="L30e-like"/>
    <property type="match status" value="1"/>
</dbReference>
<keyword evidence="2 6" id="KW-0489">Methyltransferase</keyword>